<dbReference type="AlphaFoldDB" id="A0A7H2BBC8"/>
<dbReference type="InterPro" id="IPR027417">
    <property type="entry name" value="P-loop_NTPase"/>
</dbReference>
<gene>
    <name evidence="1" type="ORF">IDM49_06775</name>
</gene>
<dbReference type="KEGG" id="rter:IDM49_06775"/>
<dbReference type="GeneID" id="96623937"/>
<proteinExistence type="predicted"/>
<accession>A0A7H2BBC8</accession>
<dbReference type="Proteomes" id="UP000516404">
    <property type="component" value="Chromosome"/>
</dbReference>
<protein>
    <recommendedName>
        <fullName evidence="3">ABC transporter ATP-binding protein</fullName>
    </recommendedName>
</protein>
<evidence type="ECO:0000313" key="1">
    <source>
        <dbReference type="EMBL" id="QNV36974.1"/>
    </source>
</evidence>
<name>A0A7H2BBC8_9MICC</name>
<evidence type="ECO:0008006" key="3">
    <source>
        <dbReference type="Google" id="ProtNLM"/>
    </source>
</evidence>
<reference evidence="1 2" key="1">
    <citation type="submission" date="2020-09" db="EMBL/GenBank/DDBJ databases">
        <title>Investigation of environmental microbes.</title>
        <authorList>
            <person name="Ou Y."/>
            <person name="Kang Q."/>
        </authorList>
    </citation>
    <scope>NUCLEOTIDE SEQUENCE [LARGE SCALE GENOMIC DNA]</scope>
    <source>
        <strain evidence="1 2">KJZ-14</strain>
    </source>
</reference>
<dbReference type="RefSeq" id="WP_190723965.1">
    <property type="nucleotide sequence ID" value="NZ_CP061539.1"/>
</dbReference>
<dbReference type="EMBL" id="CP061539">
    <property type="protein sequence ID" value="QNV36974.1"/>
    <property type="molecule type" value="Genomic_DNA"/>
</dbReference>
<sequence length="182" mass="20507">MTESSQPSLYVPFETHHRVVYQDPREESVNAQDYARGLAAYLVSQHPQLNIKIVESNGIKCNNVADIHRQLAEMSKNWNLDEDAAAEFPSLVGLAEQGLEPDADSRALSEQLQLAYAYAQHTDVLILVEPLQAVDPQTQSIIFTQLEKRVKKHPVLAQKSKIFIVSETDEVSRRIQRDRSAA</sequence>
<dbReference type="Gene3D" id="3.40.50.300">
    <property type="entry name" value="P-loop containing nucleotide triphosphate hydrolases"/>
    <property type="match status" value="1"/>
</dbReference>
<keyword evidence="2" id="KW-1185">Reference proteome</keyword>
<evidence type="ECO:0000313" key="2">
    <source>
        <dbReference type="Proteomes" id="UP000516404"/>
    </source>
</evidence>
<organism evidence="1 2">
    <name type="scientific">Rothia terrae</name>
    <dbReference type="NCBI Taxonomy" id="396015"/>
    <lineage>
        <taxon>Bacteria</taxon>
        <taxon>Bacillati</taxon>
        <taxon>Actinomycetota</taxon>
        <taxon>Actinomycetes</taxon>
        <taxon>Micrococcales</taxon>
        <taxon>Micrococcaceae</taxon>
        <taxon>Rothia</taxon>
    </lineage>
</organism>
<dbReference type="SUPFAM" id="SSF52540">
    <property type="entry name" value="P-loop containing nucleoside triphosphate hydrolases"/>
    <property type="match status" value="1"/>
</dbReference>